<feature type="domain" description="Peptidoglycan binding-like" evidence="2">
    <location>
        <begin position="70"/>
        <end position="123"/>
    </location>
</feature>
<reference evidence="3 4" key="1">
    <citation type="submission" date="2024-09" db="EMBL/GenBank/DDBJ databases">
        <title>The Natural Products Discovery Center: Release of the First 8490 Sequenced Strains for Exploring Actinobacteria Biosynthetic Diversity.</title>
        <authorList>
            <person name="Kalkreuter E."/>
            <person name="Kautsar S.A."/>
            <person name="Yang D."/>
            <person name="Bader C.D."/>
            <person name="Teijaro C.N."/>
            <person name="Fluegel L."/>
            <person name="Davis C.M."/>
            <person name="Simpson J.R."/>
            <person name="Lauterbach L."/>
            <person name="Steele A.D."/>
            <person name="Gui C."/>
            <person name="Meng S."/>
            <person name="Li G."/>
            <person name="Viehrig K."/>
            <person name="Ye F."/>
            <person name="Su P."/>
            <person name="Kiefer A.F."/>
            <person name="Nichols A."/>
            <person name="Cepeda A.J."/>
            <person name="Yan W."/>
            <person name="Fan B."/>
            <person name="Jiang Y."/>
            <person name="Adhikari A."/>
            <person name="Zheng C.-J."/>
            <person name="Schuster L."/>
            <person name="Cowan T.M."/>
            <person name="Smanski M.J."/>
            <person name="Chevrette M.G."/>
            <person name="De Carvalho L.P.S."/>
            <person name="Shen B."/>
        </authorList>
    </citation>
    <scope>NUCLEOTIDE SEQUENCE [LARGE SCALE GENOMIC DNA]</scope>
    <source>
        <strain evidence="3 4">NPDC056472</strain>
    </source>
</reference>
<dbReference type="SUPFAM" id="SSF47090">
    <property type="entry name" value="PGBD-like"/>
    <property type="match status" value="1"/>
</dbReference>
<feature type="signal peptide" evidence="1">
    <location>
        <begin position="1"/>
        <end position="31"/>
    </location>
</feature>
<dbReference type="Pfam" id="PF01471">
    <property type="entry name" value="PG_binding_1"/>
    <property type="match status" value="1"/>
</dbReference>
<name>A0ABW6J3P2_STRWE</name>
<gene>
    <name evidence="3" type="ORF">ACFQ63_28500</name>
</gene>
<evidence type="ECO:0000259" key="2">
    <source>
        <dbReference type="Pfam" id="PF01471"/>
    </source>
</evidence>
<evidence type="ECO:0000313" key="4">
    <source>
        <dbReference type="Proteomes" id="UP001600424"/>
    </source>
</evidence>
<dbReference type="InterPro" id="IPR002477">
    <property type="entry name" value="Peptidoglycan-bd-like"/>
</dbReference>
<dbReference type="RefSeq" id="WP_386256053.1">
    <property type="nucleotide sequence ID" value="NZ_JBHTRV010000025.1"/>
</dbReference>
<proteinExistence type="predicted"/>
<organism evidence="3 4">
    <name type="scientific">Streptomyces wedmorensis</name>
    <dbReference type="NCBI Taxonomy" id="43759"/>
    <lineage>
        <taxon>Bacteria</taxon>
        <taxon>Bacillati</taxon>
        <taxon>Actinomycetota</taxon>
        <taxon>Actinomycetes</taxon>
        <taxon>Kitasatosporales</taxon>
        <taxon>Streptomycetaceae</taxon>
        <taxon>Streptomyces</taxon>
    </lineage>
</organism>
<keyword evidence="4" id="KW-1185">Reference proteome</keyword>
<dbReference type="Gene3D" id="1.10.101.10">
    <property type="entry name" value="PGBD-like superfamily/PGBD"/>
    <property type="match status" value="1"/>
</dbReference>
<evidence type="ECO:0000256" key="1">
    <source>
        <dbReference type="SAM" id="SignalP"/>
    </source>
</evidence>
<sequence length="137" mass="14137">MRKPVNALLATVLALGGGGMIMLGSATSAAAANPTCNWSASYYGAWVPNYGTTSVNVNCALSQGVTNNVAVGTLQETLNMCYGESLVVDQDFGPATEAALRRAQQKAGTTVDGDYGPLTRKAIKHKPVSGSTCVRVP</sequence>
<keyword evidence="1" id="KW-0732">Signal</keyword>
<comment type="caution">
    <text evidence="3">The sequence shown here is derived from an EMBL/GenBank/DDBJ whole genome shotgun (WGS) entry which is preliminary data.</text>
</comment>
<dbReference type="Proteomes" id="UP001600424">
    <property type="component" value="Unassembled WGS sequence"/>
</dbReference>
<evidence type="ECO:0000313" key="3">
    <source>
        <dbReference type="EMBL" id="MFE5983620.1"/>
    </source>
</evidence>
<accession>A0ABW6J3P2</accession>
<dbReference type="EMBL" id="JBHTRV010000025">
    <property type="protein sequence ID" value="MFE5983620.1"/>
    <property type="molecule type" value="Genomic_DNA"/>
</dbReference>
<feature type="chain" id="PRO_5046283313" evidence="1">
    <location>
        <begin position="32"/>
        <end position="137"/>
    </location>
</feature>
<protein>
    <submittedName>
        <fullName evidence="3">Peptidoglycan-binding protein</fullName>
    </submittedName>
</protein>
<dbReference type="InterPro" id="IPR036365">
    <property type="entry name" value="PGBD-like_sf"/>
</dbReference>
<dbReference type="InterPro" id="IPR036366">
    <property type="entry name" value="PGBDSf"/>
</dbReference>